<dbReference type="RefSeq" id="WP_151672909.1">
    <property type="nucleotide sequence ID" value="NZ_BKCG01000001.1"/>
</dbReference>
<comment type="caution">
    <text evidence="2">The sequence shown here is derived from an EMBL/GenBank/DDBJ whole genome shotgun (WGS) entry which is preliminary data.</text>
</comment>
<evidence type="ECO:0000259" key="1">
    <source>
        <dbReference type="Pfam" id="PF10593"/>
    </source>
</evidence>
<dbReference type="Pfam" id="PF10593">
    <property type="entry name" value="Z1"/>
    <property type="match status" value="1"/>
</dbReference>
<feature type="domain" description="Putative endonuclease Z1" evidence="1">
    <location>
        <begin position="419"/>
        <end position="668"/>
    </location>
</feature>
<evidence type="ECO:0000313" key="2">
    <source>
        <dbReference type="EMBL" id="GER58858.1"/>
    </source>
</evidence>
<reference evidence="2 3" key="1">
    <citation type="submission" date="2019-08" db="EMBL/GenBank/DDBJ databases">
        <title>Draft genome sequence of Ulvibacter marinus type strain NBRC 109484.</title>
        <authorList>
            <person name="Kawano K."/>
            <person name="Ushijima N."/>
            <person name="Kihara M."/>
            <person name="Itoh H."/>
        </authorList>
    </citation>
    <scope>NUCLEOTIDE SEQUENCE [LARGE SCALE GENOMIC DNA]</scope>
    <source>
        <strain evidence="2 3">NBRC 109484</strain>
    </source>
</reference>
<keyword evidence="3" id="KW-1185">Reference proteome</keyword>
<keyword evidence="2" id="KW-0540">Nuclease</keyword>
<sequence length="941" mass="106689">MNNKMIKDVAHATLNGLKNTGKDITTAIIRETVFSFQNIYSPDIYPNINWEGVINELESHYTITIGISETLYNHRIPWVRNYKQNNPNLSDFPFWNNYKRYLSEIQQLPQTVIDEIDQSTDAILDGMSNPRETDHFEKKGLVIGYVQSGKTGNYVGLINKAIDVGYQFIVVLAGMHNNLRQQTQFRIDQGVNGKQKINGVETKVGVGTLMNRFDNQTQSLTTADVKGDFNSAAANMNGINFNLEAPLIAVIKKNVHPLKNMNKWLENVIGINMESQSNKAVLIIDDEADQASINNNFKLEDLDAPIVDEDGNIDEENRPTAINAGIVDLINKFSRRCYTGYTATPYANVLIPLDNEHHQSIFPEDFIVRLKQPSNYLGPEKYFEEGLPGIMEINSIEGFPGQLKSYYKEELEELNMPDSLKVAAKQFIVSGALRFFRGQERSHMSMLIHVSHLTMIQNGLGDVFKNYWNELKDSIENNNETMWTELSDLFHGGNIDGLQVQVNNQQFYTQAYSENESFANNNFDLPTNFSELRDHIRSFIAAVEILVVNGHKDNKGQSLDYHLYPHGRKVIAIGGNTMSRGLTLEGLHTSYFIRHARTFDTLMQMGRWFGYRSNYADLCRIITTTEIAIDFGEICYADTIMNENISAMIRSNASPRDFLIKIRQSTTSLSVTSKMGVAGPMRLSWAGGEVITNSISRKPDTIINNHNILCKIIDRIKDRCNINEFDNKLIFKNVNIDGELDELKNDNFLIINNNGSLDFDKIFEFYKKSGYETIDVVIVGRKPGKQDNYTFIDKEIGLAQRNTARRNETEPNPNHFKVPNGKLTDANYLSDFIGDKKDELNIKEKRTPSVTCLYLERPIITFVALDPMFFYSSINVSRGDTPSIENMHSGLEDLKDNDFGQYIALPYGISIATPSCLPNSRSINNNSVDVLVNQMVNDNIN</sequence>
<name>A0A5J4IYY7_9FLAO</name>
<dbReference type="AlphaFoldDB" id="A0A5J4IYY7"/>
<proteinExistence type="predicted"/>
<dbReference type="InterPro" id="IPR018310">
    <property type="entry name" value="Put_endonuclease_Z1-dom"/>
</dbReference>
<keyword evidence="2" id="KW-0378">Hydrolase</keyword>
<gene>
    <name evidence="2" type="ORF">ULMA_09660</name>
</gene>
<protein>
    <submittedName>
        <fullName evidence="2">Endonuclease</fullName>
    </submittedName>
</protein>
<dbReference type="Proteomes" id="UP000326509">
    <property type="component" value="Unassembled WGS sequence"/>
</dbReference>
<accession>A0A5J4IYY7</accession>
<keyword evidence="2" id="KW-0255">Endonuclease</keyword>
<evidence type="ECO:0000313" key="3">
    <source>
        <dbReference type="Proteomes" id="UP000326509"/>
    </source>
</evidence>
<dbReference type="GO" id="GO:0004519">
    <property type="term" value="F:endonuclease activity"/>
    <property type="evidence" value="ECO:0007669"/>
    <property type="project" value="UniProtKB-KW"/>
</dbReference>
<dbReference type="EMBL" id="BKCG01000001">
    <property type="protein sequence ID" value="GER58858.1"/>
    <property type="molecule type" value="Genomic_DNA"/>
</dbReference>
<organism evidence="2 3">
    <name type="scientific">Patiriisocius marinus</name>
    <dbReference type="NCBI Taxonomy" id="1397112"/>
    <lineage>
        <taxon>Bacteria</taxon>
        <taxon>Pseudomonadati</taxon>
        <taxon>Bacteroidota</taxon>
        <taxon>Flavobacteriia</taxon>
        <taxon>Flavobacteriales</taxon>
        <taxon>Flavobacteriaceae</taxon>
        <taxon>Patiriisocius</taxon>
    </lineage>
</organism>
<dbReference type="OrthoDB" id="436461at2"/>